<sequence length="338" mass="37426">MVSVSCGTSRDAAVTSPVIRKDSTFTNPLLDGGADPWVIQKDGFYYYMSTGVSRIFIRKTAAMSELKNAAAVTVWTAPATGPNSKNVWAPELHYLQGKWYLYYTAGATGNLATQRCFVLENSGADPMQGIWTEKGKIGDPNGDFFSIDGTVLEYHHKNYFIWSGQISGTDITQRLYIAEMENPWTLKTGRVQISMPQYDWEKNGQPVNEGPEILKNAAGQVFLVFSASSCGTDNYSLGMLRLKEDGDPLHPADWTKSPEPVFTTQVTNNVYAPGHNGFFMSKDGKENWIIYHANPQKGQGCGGARSPRMQRFTWKPDGTPDFGVPLNPYYPITKPSGE</sequence>
<comment type="similarity">
    <text evidence="1 5">Belongs to the glycosyl hydrolase 43 family.</text>
</comment>
<evidence type="ECO:0000256" key="3">
    <source>
        <dbReference type="ARBA" id="ARBA00022801"/>
    </source>
</evidence>
<evidence type="ECO:0000256" key="1">
    <source>
        <dbReference type="ARBA" id="ARBA00009865"/>
    </source>
</evidence>
<keyword evidence="7" id="KW-1185">Reference proteome</keyword>
<dbReference type="InterPro" id="IPR016828">
    <property type="entry name" value="Alpha-L-arabinofuranosidase"/>
</dbReference>
<dbReference type="EMBL" id="JAGTXB010000018">
    <property type="protein sequence ID" value="MBS0030992.1"/>
    <property type="molecule type" value="Genomic_DNA"/>
</dbReference>
<evidence type="ECO:0000313" key="6">
    <source>
        <dbReference type="EMBL" id="MBS0030992.1"/>
    </source>
</evidence>
<dbReference type="InterPro" id="IPR006710">
    <property type="entry name" value="Glyco_hydro_43"/>
</dbReference>
<dbReference type="PIRSF" id="PIRSF025414">
    <property type="entry name" value="Alpha-L-arabinofuranosidase"/>
    <property type="match status" value="1"/>
</dbReference>
<comment type="caution">
    <text evidence="6">The sequence shown here is derived from an EMBL/GenBank/DDBJ whole genome shotgun (WGS) entry which is preliminary data.</text>
</comment>
<dbReference type="Proteomes" id="UP000676386">
    <property type="component" value="Unassembled WGS sequence"/>
</dbReference>
<evidence type="ECO:0000256" key="2">
    <source>
        <dbReference type="ARBA" id="ARBA00022729"/>
    </source>
</evidence>
<dbReference type="Pfam" id="PF04616">
    <property type="entry name" value="Glyco_hydro_43"/>
    <property type="match status" value="1"/>
</dbReference>
<dbReference type="CDD" id="cd18820">
    <property type="entry name" value="GH43_LbAraf43-like"/>
    <property type="match status" value="1"/>
</dbReference>
<dbReference type="GO" id="GO:0016787">
    <property type="term" value="F:hydrolase activity"/>
    <property type="evidence" value="ECO:0007669"/>
    <property type="project" value="UniProtKB-KW"/>
</dbReference>
<dbReference type="PANTHER" id="PTHR43817:SF1">
    <property type="entry name" value="HYDROLASE, FAMILY 43, PUTATIVE (AFU_ORTHOLOGUE AFUA_3G01660)-RELATED"/>
    <property type="match status" value="1"/>
</dbReference>
<dbReference type="InterPro" id="IPR023296">
    <property type="entry name" value="Glyco_hydro_beta-prop_sf"/>
</dbReference>
<organism evidence="6 7">
    <name type="scientific">Chitinophaga hostae</name>
    <dbReference type="NCBI Taxonomy" id="2831022"/>
    <lineage>
        <taxon>Bacteria</taxon>
        <taxon>Pseudomonadati</taxon>
        <taxon>Bacteroidota</taxon>
        <taxon>Chitinophagia</taxon>
        <taxon>Chitinophagales</taxon>
        <taxon>Chitinophagaceae</taxon>
        <taxon>Chitinophaga</taxon>
    </lineage>
</organism>
<dbReference type="SUPFAM" id="SSF75005">
    <property type="entry name" value="Arabinanase/levansucrase/invertase"/>
    <property type="match status" value="1"/>
</dbReference>
<accession>A0ABS5J8T5</accession>
<evidence type="ECO:0000313" key="7">
    <source>
        <dbReference type="Proteomes" id="UP000676386"/>
    </source>
</evidence>
<dbReference type="PANTHER" id="PTHR43817">
    <property type="entry name" value="GLYCOSYL HYDROLASE"/>
    <property type="match status" value="1"/>
</dbReference>
<evidence type="ECO:0000256" key="4">
    <source>
        <dbReference type="ARBA" id="ARBA00023295"/>
    </source>
</evidence>
<dbReference type="Gene3D" id="2.115.10.20">
    <property type="entry name" value="Glycosyl hydrolase domain, family 43"/>
    <property type="match status" value="1"/>
</dbReference>
<name>A0ABS5J8T5_9BACT</name>
<reference evidence="6 7" key="1">
    <citation type="submission" date="2021-04" db="EMBL/GenBank/DDBJ databases">
        <title>Chitinophaga sp. nov., isolated from the rhizosphere soil.</title>
        <authorList>
            <person name="He S."/>
        </authorList>
    </citation>
    <scope>NUCLEOTIDE SEQUENCE [LARGE SCALE GENOMIC DNA]</scope>
    <source>
        <strain evidence="6 7">2R12</strain>
    </source>
</reference>
<protein>
    <submittedName>
        <fullName evidence="6">Glycoside hydrolase family 43 protein</fullName>
    </submittedName>
</protein>
<keyword evidence="3 5" id="KW-0378">Hydrolase</keyword>
<keyword evidence="2" id="KW-0732">Signal</keyword>
<proteinExistence type="inferred from homology"/>
<gene>
    <name evidence="6" type="ORF">KE626_26940</name>
</gene>
<evidence type="ECO:0000256" key="5">
    <source>
        <dbReference type="RuleBase" id="RU361187"/>
    </source>
</evidence>
<keyword evidence="4 5" id="KW-0326">Glycosidase</keyword>